<proteinExistence type="inferred from homology"/>
<dbReference type="PANTHER" id="PTHR24543">
    <property type="entry name" value="MULTICOPPER OXIDASE-RELATED"/>
    <property type="match status" value="1"/>
</dbReference>
<comment type="similarity">
    <text evidence="14">Belongs to the protein kinase superfamily. Tyr protein kinase family. Insulin receptor subfamily.</text>
</comment>
<evidence type="ECO:0000256" key="10">
    <source>
        <dbReference type="ARBA" id="ARBA00023136"/>
    </source>
</evidence>
<dbReference type="InterPro" id="IPR008979">
    <property type="entry name" value="Galactose-bd-like_sf"/>
</dbReference>
<evidence type="ECO:0000256" key="3">
    <source>
        <dbReference type="ARBA" id="ARBA00004489"/>
    </source>
</evidence>
<evidence type="ECO:0000256" key="13">
    <source>
        <dbReference type="ARBA" id="ARBA00023180"/>
    </source>
</evidence>
<evidence type="ECO:0000256" key="1">
    <source>
        <dbReference type="ARBA" id="ARBA00004251"/>
    </source>
</evidence>
<comment type="caution">
    <text evidence="17">The sequence shown here is derived from an EMBL/GenBank/DDBJ whole genome shotgun (WGS) entry which is preliminary data.</text>
</comment>
<evidence type="ECO:0000256" key="9">
    <source>
        <dbReference type="ARBA" id="ARBA00022989"/>
    </source>
</evidence>
<dbReference type="InterPro" id="IPR048525">
    <property type="entry name" value="DDR1-2_DS-like"/>
</dbReference>
<dbReference type="EMBL" id="CAJEWN010000227">
    <property type="protein sequence ID" value="CAD2174003.1"/>
    <property type="molecule type" value="Genomic_DNA"/>
</dbReference>
<dbReference type="Gene3D" id="2.60.120.1190">
    <property type="match status" value="1"/>
</dbReference>
<evidence type="ECO:0000256" key="5">
    <source>
        <dbReference type="ARBA" id="ARBA00022692"/>
    </source>
</evidence>
<keyword evidence="7" id="KW-0547">Nucleotide-binding</keyword>
<name>A0A6V7VGK8_MELEN</name>
<dbReference type="GO" id="GO:0030424">
    <property type="term" value="C:axon"/>
    <property type="evidence" value="ECO:0007669"/>
    <property type="project" value="UniProtKB-SubCell"/>
</dbReference>
<dbReference type="Pfam" id="PF00754">
    <property type="entry name" value="F5_F8_type_C"/>
    <property type="match status" value="1"/>
</dbReference>
<evidence type="ECO:0000259" key="16">
    <source>
        <dbReference type="PROSITE" id="PS50022"/>
    </source>
</evidence>
<evidence type="ECO:0000256" key="8">
    <source>
        <dbReference type="ARBA" id="ARBA00022840"/>
    </source>
</evidence>
<keyword evidence="8" id="KW-0067">ATP-binding</keyword>
<keyword evidence="5 15" id="KW-0812">Transmembrane</keyword>
<dbReference type="InterPro" id="IPR000421">
    <property type="entry name" value="FA58C"/>
</dbReference>
<dbReference type="Pfam" id="PF21114">
    <property type="entry name" value="DDR1-2_DS-like"/>
    <property type="match status" value="1"/>
</dbReference>
<dbReference type="GO" id="GO:0043204">
    <property type="term" value="C:perikaryon"/>
    <property type="evidence" value="ECO:0007669"/>
    <property type="project" value="UniProtKB-SubCell"/>
</dbReference>
<evidence type="ECO:0000256" key="11">
    <source>
        <dbReference type="ARBA" id="ARBA00023157"/>
    </source>
</evidence>
<accession>A0A6V7VGK8</accession>
<dbReference type="PROSITE" id="PS01286">
    <property type="entry name" value="FA58C_2"/>
    <property type="match status" value="1"/>
</dbReference>
<dbReference type="GO" id="GO:0005886">
    <property type="term" value="C:plasma membrane"/>
    <property type="evidence" value="ECO:0007669"/>
    <property type="project" value="UniProtKB-SubCell"/>
</dbReference>
<feature type="domain" description="F5/8 type C" evidence="16">
    <location>
        <begin position="39"/>
        <end position="195"/>
    </location>
</feature>
<protein>
    <recommendedName>
        <fullName evidence="16">F5/8 type C domain-containing protein</fullName>
    </recommendedName>
</protein>
<dbReference type="Gene3D" id="2.60.120.260">
    <property type="entry name" value="Galactose-binding domain-like"/>
    <property type="match status" value="1"/>
</dbReference>
<evidence type="ECO:0000256" key="4">
    <source>
        <dbReference type="ARBA" id="ARBA00022475"/>
    </source>
</evidence>
<keyword evidence="12" id="KW-0675">Receptor</keyword>
<evidence type="ECO:0000256" key="7">
    <source>
        <dbReference type="ARBA" id="ARBA00022741"/>
    </source>
</evidence>
<dbReference type="GO" id="GO:0008045">
    <property type="term" value="P:motor neuron axon guidance"/>
    <property type="evidence" value="ECO:0007669"/>
    <property type="project" value="UniProtKB-ARBA"/>
</dbReference>
<organism evidence="17 18">
    <name type="scientific">Meloidogyne enterolobii</name>
    <name type="common">Root-knot nematode worm</name>
    <name type="synonym">Meloidogyne mayaguensis</name>
    <dbReference type="NCBI Taxonomy" id="390850"/>
    <lineage>
        <taxon>Eukaryota</taxon>
        <taxon>Metazoa</taxon>
        <taxon>Ecdysozoa</taxon>
        <taxon>Nematoda</taxon>
        <taxon>Chromadorea</taxon>
        <taxon>Rhabditida</taxon>
        <taxon>Tylenchina</taxon>
        <taxon>Tylenchomorpha</taxon>
        <taxon>Tylenchoidea</taxon>
        <taxon>Meloidogynidae</taxon>
        <taxon>Meloidogyninae</taxon>
        <taxon>Meloidogyne</taxon>
    </lineage>
</organism>
<evidence type="ECO:0000256" key="15">
    <source>
        <dbReference type="SAM" id="Phobius"/>
    </source>
</evidence>
<evidence type="ECO:0000256" key="6">
    <source>
        <dbReference type="ARBA" id="ARBA00022729"/>
    </source>
</evidence>
<dbReference type="GO" id="GO:0048680">
    <property type="term" value="P:positive regulation of axon regeneration"/>
    <property type="evidence" value="ECO:0007669"/>
    <property type="project" value="UniProtKB-ARBA"/>
</dbReference>
<feature type="transmembrane region" description="Helical" evidence="15">
    <location>
        <begin position="6"/>
        <end position="27"/>
    </location>
</feature>
<keyword evidence="10 15" id="KW-0472">Membrane</keyword>
<dbReference type="Proteomes" id="UP000580250">
    <property type="component" value="Unassembled WGS sequence"/>
</dbReference>
<evidence type="ECO:0000313" key="17">
    <source>
        <dbReference type="EMBL" id="CAD2174003.1"/>
    </source>
</evidence>
<dbReference type="FunFam" id="2.60.120.260:FF:000007">
    <property type="entry name" value="Discoidin domain receptor tyrosine kinase 1"/>
    <property type="match status" value="1"/>
</dbReference>
<keyword evidence="9 15" id="KW-1133">Transmembrane helix</keyword>
<keyword evidence="11" id="KW-1015">Disulfide bond</keyword>
<dbReference type="PROSITE" id="PS50022">
    <property type="entry name" value="FA58C_3"/>
    <property type="match status" value="1"/>
</dbReference>
<dbReference type="AlphaFoldDB" id="A0A6V7VGK8"/>
<comment type="subcellular location">
    <subcellularLocation>
        <location evidence="1">Cell membrane</location>
        <topology evidence="1">Single-pass type I membrane protein</topology>
    </subcellularLocation>
    <subcellularLocation>
        <location evidence="3">Cell projection</location>
        <location evidence="3">Axon</location>
    </subcellularLocation>
    <subcellularLocation>
        <location evidence="2">Perikaryon</location>
    </subcellularLocation>
</comment>
<keyword evidence="4" id="KW-1003">Cell membrane</keyword>
<dbReference type="CDD" id="cd00057">
    <property type="entry name" value="FA58C"/>
    <property type="match status" value="1"/>
</dbReference>
<evidence type="ECO:0000256" key="14">
    <source>
        <dbReference type="ARBA" id="ARBA00061639"/>
    </source>
</evidence>
<dbReference type="SMART" id="SM00231">
    <property type="entry name" value="FA58C"/>
    <property type="match status" value="1"/>
</dbReference>
<keyword evidence="6" id="KW-0732">Signal</keyword>
<feature type="transmembrane region" description="Helical" evidence="15">
    <location>
        <begin position="427"/>
        <end position="455"/>
    </location>
</feature>
<evidence type="ECO:0000256" key="2">
    <source>
        <dbReference type="ARBA" id="ARBA00004484"/>
    </source>
</evidence>
<dbReference type="PROSITE" id="PS01285">
    <property type="entry name" value="FA58C_1"/>
    <property type="match status" value="1"/>
</dbReference>
<sequence length="670" mass="76657">MFNFNFFTSQFSTIFIKFIILIFLTIFKRINSLPNIDECIQSLGMESGRILDEQISASSSFDPLSTSPIHSRLNTESGSGAWCPSSQINATSHEWIQVELADEYFIVGVRTQGRWDKGRGLEFPSAYMIEYWRPSLGRWARYKDSTGNEIISANSNTQTAVLRLLDGGIIAKLVRLIPVSESIRTVCLRFELYGCLYKEPILSYSAPTGDIVDALDLRDISYDGWTVPQLPESSKNLNNLLSDIVWLRGGLGQLFDGIKGKDNFEEFPSHWIGWHKSQKIGQFVPLEFLFKRKQNLSAILLHTSNFRKRGAYIFSSARLHFSPLGGEFSTRILEKKFPEDSQFENARWIRIPIPQRIASHLRIELFFGLEADWLLLSEIKFETEDESLIDNYDLLQNEKDLLLTSYEDDESDYIEFSSDDNIINKSIICYLMVIFIFLGLCLSITAFCLCLRSIFFSSRQKRSPPKNTSKNCYKNGTSSLTSKATISFNNSPSTLRHSKSLLLQQLLQGARRKIETKKGRLCSSQSHVLLKIPFDSVDDKEQQNELIDIARLVLHHNKNDNKILNDNESQYADPDDTQNYLKNCKQQFPIATIRRPSLLHYATRDLFVNDRTNQTPFEERILSPTSSTDFLSQQRYLGTPTMANFPPLIPLPPPLPSLPPPNIRLEEVNN</sequence>
<reference evidence="17 18" key="1">
    <citation type="submission" date="2020-08" db="EMBL/GenBank/DDBJ databases">
        <authorList>
            <person name="Koutsovoulos G."/>
            <person name="Danchin GJ E."/>
        </authorList>
    </citation>
    <scope>NUCLEOTIDE SEQUENCE [LARGE SCALE GENOMIC DNA]</scope>
</reference>
<keyword evidence="13" id="KW-0325">Glycoprotein</keyword>
<dbReference type="PANTHER" id="PTHR24543:SF291">
    <property type="entry name" value="SMOKE ALARM, ISOFORM D"/>
    <property type="match status" value="1"/>
</dbReference>
<dbReference type="GO" id="GO:0005524">
    <property type="term" value="F:ATP binding"/>
    <property type="evidence" value="ECO:0007669"/>
    <property type="project" value="UniProtKB-KW"/>
</dbReference>
<dbReference type="OrthoDB" id="6071166at2759"/>
<dbReference type="SUPFAM" id="SSF49785">
    <property type="entry name" value="Galactose-binding domain-like"/>
    <property type="match status" value="1"/>
</dbReference>
<evidence type="ECO:0000256" key="12">
    <source>
        <dbReference type="ARBA" id="ARBA00023170"/>
    </source>
</evidence>
<evidence type="ECO:0000313" key="18">
    <source>
        <dbReference type="Proteomes" id="UP000580250"/>
    </source>
</evidence>
<gene>
    <name evidence="17" type="ORF">MENT_LOCUS25645</name>
</gene>